<dbReference type="OrthoDB" id="5984008at2759"/>
<evidence type="ECO:0000256" key="14">
    <source>
        <dbReference type="ARBA" id="ARBA00034100"/>
    </source>
</evidence>
<evidence type="ECO:0000256" key="2">
    <source>
        <dbReference type="ARBA" id="ARBA00022448"/>
    </source>
</evidence>
<feature type="domain" description="Ionotropic glutamate receptor C-terminal" evidence="20">
    <location>
        <begin position="56"/>
        <end position="419"/>
    </location>
</feature>
<feature type="binding site" evidence="15">
    <location>
        <position position="142"/>
    </location>
    <ligand>
        <name>L-glutamate</name>
        <dbReference type="ChEBI" id="CHEBI:29985"/>
    </ligand>
</feature>
<dbReference type="FunFam" id="3.40.190.10:FF:000024">
    <property type="entry name" value="Glutamate receptor, ionotropic, delta 1"/>
    <property type="match status" value="1"/>
</dbReference>
<protein>
    <submittedName>
        <fullName evidence="23">Glutamate receptor ionotropic, delta-2-like</fullName>
    </submittedName>
</protein>
<dbReference type="GO" id="GO:0032281">
    <property type="term" value="C:AMPA glutamate receptor complex"/>
    <property type="evidence" value="ECO:0000318"/>
    <property type="project" value="GO_Central"/>
</dbReference>
<dbReference type="GO" id="GO:0050804">
    <property type="term" value="P:modulation of chemical synaptic transmission"/>
    <property type="evidence" value="ECO:0000318"/>
    <property type="project" value="GO_Central"/>
</dbReference>
<dbReference type="FunFam" id="1.10.287.70:FF:000143">
    <property type="entry name" value="Probable glutamate receptor"/>
    <property type="match status" value="1"/>
</dbReference>
<keyword evidence="5 19" id="KW-1133">Transmembrane helix</keyword>
<dbReference type="Gene3D" id="3.40.190.10">
    <property type="entry name" value="Periplasmic binding protein-like II"/>
    <property type="match status" value="2"/>
</dbReference>
<evidence type="ECO:0000256" key="6">
    <source>
        <dbReference type="ARBA" id="ARBA00023018"/>
    </source>
</evidence>
<evidence type="ECO:0000256" key="1">
    <source>
        <dbReference type="ARBA" id="ARBA00004651"/>
    </source>
</evidence>
<dbReference type="PANTHER" id="PTHR18966">
    <property type="entry name" value="IONOTROPIC GLUTAMATE RECEPTOR"/>
    <property type="match status" value="1"/>
</dbReference>
<dbReference type="KEGG" id="bfo:118430040"/>
<evidence type="ECO:0000256" key="11">
    <source>
        <dbReference type="ARBA" id="ARBA00023257"/>
    </source>
</evidence>
<evidence type="ECO:0000313" key="23">
    <source>
        <dbReference type="RefSeq" id="XP_035696638.1"/>
    </source>
</evidence>
<feature type="site" description="Crucial to convey clamshell closure to channel opening" evidence="16">
    <location>
        <position position="282"/>
    </location>
</feature>
<dbReference type="SMART" id="SM00079">
    <property type="entry name" value="PBPe"/>
    <property type="match status" value="1"/>
</dbReference>
<keyword evidence="2" id="KW-0813">Transport</keyword>
<dbReference type="GO" id="GO:0004971">
    <property type="term" value="F:AMPA glutamate receptor activity"/>
    <property type="evidence" value="ECO:0000318"/>
    <property type="project" value="GO_Central"/>
</dbReference>
<keyword evidence="11" id="KW-0628">Postsynaptic cell membrane</keyword>
<evidence type="ECO:0000256" key="13">
    <source>
        <dbReference type="ARBA" id="ARBA00023303"/>
    </source>
</evidence>
<dbReference type="Proteomes" id="UP000001554">
    <property type="component" value="Chromosome 14"/>
</dbReference>
<evidence type="ECO:0000256" key="16">
    <source>
        <dbReference type="PIRSR" id="PIRSR601508-2"/>
    </source>
</evidence>
<dbReference type="InterPro" id="IPR015683">
    <property type="entry name" value="Ionotropic_Glu_rcpt"/>
</dbReference>
<keyword evidence="4 19" id="KW-0812">Transmembrane</keyword>
<sequence length="523" mass="58442">MAPGIDAEPRIGNASNEQAGSTPLGPLYHGDGNRTLRNSTAPVSGRKMSMRATASYLRVAVFQEEPFVMLKETSKGRKFVGFCIDLLEELKKTMDFQYILQEAPDRKSGNALGNGSWDGVIGEIMKGNADLATGSLTITSQREDVVDFTKPFMEYGIVMVMRRSEDTERDTFAFVHPFSGMVWAGIIASMFAVGILLYLTSRARYRLGVQSYHADNDRDFNLRNSLWFAYWSLMRKGGEPPPRSPSARIITGVWWLFALIVVSTYTANLTAFLTVRHLSVPVSSVEDLAAQSSILYGITDKGSLLDFFKNQEGTNSVYERLWQAMKARPAESFVSSVNEGMQRVLTSNYIFMVHGPYFQNKARSDTECRLATAGAPFLYRGYGIATQNDSPWTEKLSLEILRLRESGRIDLLRDTWWPRSSCNLDGSRKDASARELAMADFLGIFYLLAGGSALGCVVAVLEILWCRFRGFKTKGVEDIEEGNLQELMRGFSSGQYAIVIQRNSYSQKRCSCHSNANTDTTRL</sequence>
<evidence type="ECO:0000256" key="4">
    <source>
        <dbReference type="ARBA" id="ARBA00022692"/>
    </source>
</evidence>
<feature type="domain" description="Ionotropic glutamate receptor L-glutamate and glycine-binding" evidence="21">
    <location>
        <begin position="66"/>
        <end position="126"/>
    </location>
</feature>
<dbReference type="InterPro" id="IPR001320">
    <property type="entry name" value="Iontro_rcpt_C"/>
</dbReference>
<keyword evidence="13" id="KW-0407">Ion channel</keyword>
<dbReference type="AlphaFoldDB" id="A0A9J7M9E6"/>
<feature type="transmembrane region" description="Helical" evidence="19">
    <location>
        <begin position="444"/>
        <end position="465"/>
    </location>
</feature>
<evidence type="ECO:0000256" key="12">
    <source>
        <dbReference type="ARBA" id="ARBA00023286"/>
    </source>
</evidence>
<dbReference type="SUPFAM" id="SSF53850">
    <property type="entry name" value="Periplasmic binding protein-like II"/>
    <property type="match status" value="1"/>
</dbReference>
<evidence type="ECO:0000256" key="15">
    <source>
        <dbReference type="PIRSR" id="PIRSR601508-1"/>
    </source>
</evidence>
<keyword evidence="8 19" id="KW-0472">Membrane</keyword>
<organism evidence="22 23">
    <name type="scientific">Branchiostoma floridae</name>
    <name type="common">Florida lancelet</name>
    <name type="synonym">Amphioxus</name>
    <dbReference type="NCBI Taxonomy" id="7739"/>
    <lineage>
        <taxon>Eukaryota</taxon>
        <taxon>Metazoa</taxon>
        <taxon>Chordata</taxon>
        <taxon>Cephalochordata</taxon>
        <taxon>Leptocardii</taxon>
        <taxon>Amphioxiformes</taxon>
        <taxon>Branchiostomatidae</taxon>
        <taxon>Branchiostoma</taxon>
    </lineage>
</organism>
<feature type="site" description="Interaction with the cone snail toxin Con-ikot-ikot" evidence="16">
    <location>
        <position position="309"/>
    </location>
</feature>
<dbReference type="GO" id="GO:0098839">
    <property type="term" value="C:postsynaptic density membrane"/>
    <property type="evidence" value="ECO:0000318"/>
    <property type="project" value="GO_Central"/>
</dbReference>
<gene>
    <name evidence="23" type="primary">LOC118430040</name>
</gene>
<proteinExistence type="predicted"/>
<keyword evidence="6" id="KW-0770">Synapse</keyword>
<reference evidence="23" key="2">
    <citation type="submission" date="2025-08" db="UniProtKB">
        <authorList>
            <consortium name="RefSeq"/>
        </authorList>
    </citation>
    <scope>IDENTIFICATION</scope>
    <source>
        <strain evidence="23">S238N-H82</strain>
        <tissue evidence="23">Testes</tissue>
    </source>
</reference>
<accession>A0A9J7M9E6</accession>
<dbReference type="RefSeq" id="XP_035696638.1">
    <property type="nucleotide sequence ID" value="XM_035840745.1"/>
</dbReference>
<keyword evidence="22" id="KW-1185">Reference proteome</keyword>
<keyword evidence="10" id="KW-0325">Glycoprotein</keyword>
<evidence type="ECO:0000256" key="9">
    <source>
        <dbReference type="ARBA" id="ARBA00023170"/>
    </source>
</evidence>
<dbReference type="SMART" id="SM00918">
    <property type="entry name" value="Lig_chan-Glu_bd"/>
    <property type="match status" value="1"/>
</dbReference>
<keyword evidence="7" id="KW-0406">Ion transport</keyword>
<dbReference type="InterPro" id="IPR019594">
    <property type="entry name" value="Glu/Gly-bd"/>
</dbReference>
<keyword evidence="12" id="KW-1071">Ligand-gated ion channel</keyword>
<evidence type="ECO:0000256" key="8">
    <source>
        <dbReference type="ARBA" id="ARBA00023136"/>
    </source>
</evidence>
<dbReference type="InterPro" id="IPR001508">
    <property type="entry name" value="Iono_Glu_rcpt_met"/>
</dbReference>
<feature type="binding site" evidence="15">
    <location>
        <position position="303"/>
    </location>
    <ligand>
        <name>L-glutamate</name>
        <dbReference type="ChEBI" id="CHEBI:29985"/>
    </ligand>
</feature>
<dbReference type="GO" id="GO:0035249">
    <property type="term" value="P:synaptic transmission, glutamatergic"/>
    <property type="evidence" value="ECO:0000318"/>
    <property type="project" value="GO_Central"/>
</dbReference>
<evidence type="ECO:0000256" key="5">
    <source>
        <dbReference type="ARBA" id="ARBA00022989"/>
    </source>
</evidence>
<dbReference type="SUPFAM" id="SSF81324">
    <property type="entry name" value="Voltage-gated potassium channels"/>
    <property type="match status" value="1"/>
</dbReference>
<feature type="disulfide bond" evidence="17">
    <location>
        <begin position="368"/>
        <end position="422"/>
    </location>
</feature>
<keyword evidence="3" id="KW-1003">Cell membrane</keyword>
<dbReference type="Pfam" id="PF10613">
    <property type="entry name" value="Lig_chan-Glu_bd"/>
    <property type="match status" value="1"/>
</dbReference>
<reference evidence="22" key="1">
    <citation type="journal article" date="2020" name="Nat. Ecol. Evol.">
        <title>Deeply conserved synteny resolves early events in vertebrate evolution.</title>
        <authorList>
            <person name="Simakov O."/>
            <person name="Marletaz F."/>
            <person name="Yue J.X."/>
            <person name="O'Connell B."/>
            <person name="Jenkins J."/>
            <person name="Brandt A."/>
            <person name="Calef R."/>
            <person name="Tung C.H."/>
            <person name="Huang T.K."/>
            <person name="Schmutz J."/>
            <person name="Satoh N."/>
            <person name="Yu J.K."/>
            <person name="Putnam N.H."/>
            <person name="Green R.E."/>
            <person name="Rokhsar D.S."/>
        </authorList>
    </citation>
    <scope>NUCLEOTIDE SEQUENCE [LARGE SCALE GENOMIC DNA]</scope>
    <source>
        <strain evidence="22">S238N-H82</strain>
    </source>
</reference>
<evidence type="ECO:0000259" key="20">
    <source>
        <dbReference type="SMART" id="SM00079"/>
    </source>
</evidence>
<dbReference type="Gene3D" id="1.10.287.70">
    <property type="match status" value="1"/>
</dbReference>
<name>A0A9J7M9E6_BRAFL</name>
<dbReference type="Pfam" id="PF00060">
    <property type="entry name" value="Lig_chan"/>
    <property type="match status" value="1"/>
</dbReference>
<evidence type="ECO:0000256" key="10">
    <source>
        <dbReference type="ARBA" id="ARBA00023180"/>
    </source>
</evidence>
<feature type="region of interest" description="Disordered" evidence="18">
    <location>
        <begin position="1"/>
        <end position="44"/>
    </location>
</feature>
<dbReference type="PRINTS" id="PR00177">
    <property type="entry name" value="NMDARECEPTOR"/>
</dbReference>
<keyword evidence="17" id="KW-1015">Disulfide bond</keyword>
<keyword evidence="9" id="KW-0675">Receptor</keyword>
<evidence type="ECO:0000256" key="19">
    <source>
        <dbReference type="SAM" id="Phobius"/>
    </source>
</evidence>
<dbReference type="OMA" id="LEILWCR"/>
<feature type="transmembrane region" description="Helical" evidence="19">
    <location>
        <begin position="180"/>
        <end position="199"/>
    </location>
</feature>
<feature type="binding site" evidence="15">
    <location>
        <position position="137"/>
    </location>
    <ligand>
        <name>L-glutamate</name>
        <dbReference type="ChEBI" id="CHEBI:29985"/>
    </ligand>
</feature>
<dbReference type="GO" id="GO:0005886">
    <property type="term" value="C:plasma membrane"/>
    <property type="evidence" value="ECO:0000318"/>
    <property type="project" value="GO_Central"/>
</dbReference>
<evidence type="ECO:0000259" key="21">
    <source>
        <dbReference type="SMART" id="SM00918"/>
    </source>
</evidence>
<evidence type="ECO:0000313" key="22">
    <source>
        <dbReference type="Proteomes" id="UP000001554"/>
    </source>
</evidence>
<evidence type="ECO:0000256" key="3">
    <source>
        <dbReference type="ARBA" id="ARBA00022475"/>
    </source>
</evidence>
<dbReference type="GO" id="GO:0043197">
    <property type="term" value="C:dendritic spine"/>
    <property type="evidence" value="ECO:0000318"/>
    <property type="project" value="GO_Central"/>
</dbReference>
<comment type="subcellular location">
    <subcellularLocation>
        <location evidence="1">Cell membrane</location>
        <topology evidence="1">Multi-pass membrane protein</topology>
    </subcellularLocation>
    <subcellularLocation>
        <location evidence="14">Postsynaptic cell membrane</location>
    </subcellularLocation>
</comment>
<dbReference type="GeneID" id="118430040"/>
<evidence type="ECO:0000256" key="18">
    <source>
        <dbReference type="SAM" id="MobiDB-lite"/>
    </source>
</evidence>
<feature type="transmembrane region" description="Helical" evidence="19">
    <location>
        <begin position="253"/>
        <end position="275"/>
    </location>
</feature>
<evidence type="ECO:0000256" key="7">
    <source>
        <dbReference type="ARBA" id="ARBA00023065"/>
    </source>
</evidence>
<dbReference type="GO" id="GO:1904315">
    <property type="term" value="F:transmitter-gated monoatomic ion channel activity involved in regulation of postsynaptic membrane potential"/>
    <property type="evidence" value="ECO:0000318"/>
    <property type="project" value="GO_Central"/>
</dbReference>
<evidence type="ECO:0000256" key="17">
    <source>
        <dbReference type="PIRSR" id="PIRSR601508-3"/>
    </source>
</evidence>